<dbReference type="AlphaFoldDB" id="A0A2S8FDH6"/>
<accession>A0A2S8FDH6</accession>
<dbReference type="InterPro" id="IPR010869">
    <property type="entry name" value="DUF1501"/>
</dbReference>
<dbReference type="OrthoDB" id="127333at2"/>
<dbReference type="Gene3D" id="3.40.720.10">
    <property type="entry name" value="Alkaline Phosphatase, subunit A"/>
    <property type="match status" value="1"/>
</dbReference>
<dbReference type="PANTHER" id="PTHR43737">
    <property type="entry name" value="BLL7424 PROTEIN"/>
    <property type="match status" value="1"/>
</dbReference>
<evidence type="ECO:0000313" key="2">
    <source>
        <dbReference type="Proteomes" id="UP000238322"/>
    </source>
</evidence>
<reference evidence="1 2" key="1">
    <citation type="submission" date="2018-02" db="EMBL/GenBank/DDBJ databases">
        <title>Comparative genomes isolates from brazilian mangrove.</title>
        <authorList>
            <person name="Araujo J.E."/>
            <person name="Taketani R.G."/>
            <person name="Silva M.C.P."/>
            <person name="Loureco M.V."/>
            <person name="Andreote F.D."/>
        </authorList>
    </citation>
    <scope>NUCLEOTIDE SEQUENCE [LARGE SCALE GENOMIC DNA]</scope>
    <source>
        <strain evidence="1 2">Hex-1 MGV</strain>
    </source>
</reference>
<evidence type="ECO:0000313" key="1">
    <source>
        <dbReference type="EMBL" id="PQO30206.1"/>
    </source>
</evidence>
<organism evidence="1 2">
    <name type="scientific">Blastopirellula marina</name>
    <dbReference type="NCBI Taxonomy" id="124"/>
    <lineage>
        <taxon>Bacteria</taxon>
        <taxon>Pseudomonadati</taxon>
        <taxon>Planctomycetota</taxon>
        <taxon>Planctomycetia</taxon>
        <taxon>Pirellulales</taxon>
        <taxon>Pirellulaceae</taxon>
        <taxon>Blastopirellula</taxon>
    </lineage>
</organism>
<proteinExistence type="predicted"/>
<name>A0A2S8FDH6_9BACT</name>
<sequence>MRVGWLGGLGLSLGDYFQLQAKAAESGEGRPPRAERIIHIYLPGGFAHIDSFDPKPDAPVDYRGILEAVPTALPGVFFSSHMEHTAKIADKITVVRSMTHTEVDHSRGEHSMFTGYRPSPALVYPSMGSVVAHELGPRGAMPPYVVVPRQGSNFLGSGYLSNAYGPFALGGDPGRSNFRVRDLELPEGVTESRFENRKNWKQLVDRHFSEMESDDKLSTMDSFYQRAYELLSSRESKEAFSLKGETDQTKDLYGMNAWGPVLRPRAGANLLIARRLVEAGARFVTVTYGSWDTHAYHYRGIETQMPDFDKAFAGLITDLDQRGMLDTTLVLVTSEFGRTPRINAGGGRDHWPRVFSIVMAGGGIKRGSIYGSSDALASEPSDSPLSIEDYSTTIYHLLGIDAGKSLMSPGDRPQAIVMNGNVVQDLIA</sequence>
<gene>
    <name evidence="1" type="ORF">C5Y83_22785</name>
</gene>
<dbReference type="InterPro" id="IPR017850">
    <property type="entry name" value="Alkaline_phosphatase_core_sf"/>
</dbReference>
<dbReference type="PANTHER" id="PTHR43737:SF1">
    <property type="entry name" value="DUF1501 DOMAIN-CONTAINING PROTEIN"/>
    <property type="match status" value="1"/>
</dbReference>
<dbReference type="SUPFAM" id="SSF53649">
    <property type="entry name" value="Alkaline phosphatase-like"/>
    <property type="match status" value="1"/>
</dbReference>
<dbReference type="EMBL" id="PUHY01000014">
    <property type="protein sequence ID" value="PQO30206.1"/>
    <property type="molecule type" value="Genomic_DNA"/>
</dbReference>
<comment type="caution">
    <text evidence="1">The sequence shown here is derived from an EMBL/GenBank/DDBJ whole genome shotgun (WGS) entry which is preliminary data.</text>
</comment>
<protein>
    <submittedName>
        <fullName evidence="1">DUF1501 domain-containing protein</fullName>
    </submittedName>
</protein>
<dbReference type="Pfam" id="PF07394">
    <property type="entry name" value="DUF1501"/>
    <property type="match status" value="1"/>
</dbReference>
<dbReference type="Proteomes" id="UP000238322">
    <property type="component" value="Unassembled WGS sequence"/>
</dbReference>